<keyword evidence="7" id="KW-1003">Cell membrane</keyword>
<dbReference type="PATRIC" id="fig|216946.3.peg.1017"/>
<dbReference type="Proteomes" id="UP000067243">
    <property type="component" value="Chromosome"/>
</dbReference>
<dbReference type="SUPFAM" id="SSF56784">
    <property type="entry name" value="HAD-like"/>
    <property type="match status" value="1"/>
</dbReference>
<dbReference type="InterPro" id="IPR001757">
    <property type="entry name" value="P_typ_ATPase"/>
</dbReference>
<dbReference type="PANTHER" id="PTHR43294:SF21">
    <property type="entry name" value="CATION TRANSPORTING ATPASE"/>
    <property type="match status" value="1"/>
</dbReference>
<dbReference type="SUPFAM" id="SSF81665">
    <property type="entry name" value="Calcium ATPase, transmembrane domain M"/>
    <property type="match status" value="1"/>
</dbReference>
<evidence type="ECO:0000256" key="4">
    <source>
        <dbReference type="ARBA" id="ARBA00008746"/>
    </source>
</evidence>
<keyword evidence="16 19" id="KW-0472">Membrane</keyword>
<dbReference type="GO" id="GO:0016887">
    <property type="term" value="F:ATP hydrolysis activity"/>
    <property type="evidence" value="ECO:0007669"/>
    <property type="project" value="InterPro"/>
</dbReference>
<evidence type="ECO:0000256" key="9">
    <source>
        <dbReference type="ARBA" id="ARBA00022553"/>
    </source>
</evidence>
<feature type="transmembrane region" description="Helical" evidence="19">
    <location>
        <begin position="713"/>
        <end position="731"/>
    </location>
</feature>
<keyword evidence="12" id="KW-0067">ATP-binding</keyword>
<dbReference type="PANTHER" id="PTHR43294">
    <property type="entry name" value="SODIUM/POTASSIUM-TRANSPORTING ATPASE SUBUNIT ALPHA"/>
    <property type="match status" value="1"/>
</dbReference>
<evidence type="ECO:0000256" key="18">
    <source>
        <dbReference type="ARBA" id="ARBA00047295"/>
    </source>
</evidence>
<evidence type="ECO:0000313" key="21">
    <source>
        <dbReference type="EMBL" id="AKU80228.1"/>
    </source>
</evidence>
<dbReference type="Gene3D" id="3.40.50.1000">
    <property type="entry name" value="HAD superfamily/HAD-like"/>
    <property type="match status" value="1"/>
</dbReference>
<dbReference type="GO" id="GO:0005886">
    <property type="term" value="C:plasma membrane"/>
    <property type="evidence" value="ECO:0007669"/>
    <property type="project" value="UniProtKB-SubCell"/>
</dbReference>
<evidence type="ECO:0000259" key="20">
    <source>
        <dbReference type="SMART" id="SM00831"/>
    </source>
</evidence>
<sequence>MKKIIKTKVKKEVTLTNYVKLDHKELLKKIDSNQFGLSEKQVEENRLKYGENKLKQKKLNVFLTFIKSFLSPFNIILIIIDAFSFYSYASEDGDKFDLIGALLVLFMIVLSGTIYFVQEIRSHLVIKKMLTESRQQSKIIRDVDFNFKSVDNANSIKLIKEAEHIDNDEIVFGDLVYFSNGDLVPADTRIIWSNNLYLNQSSLTGESFPIQKKDTHNSDKNEYLEYENICYTGTEVVSGSGLGIVVATGENTYFSLIDKKVKEKRPKSSFEKGIKKVIFFLIAFMLAVTPIVFIVYGVRPGDVDNKWFNATLFAIAVAVGLTPEMLPIIVTSNLSRGYSKIKKNNVVVKNLNAVQNIGAIDILCTDKTGTITSGEISLDKTLTFTNQKSEETIEKILYLNSYYQSGFQNPIDQAVLLSKKIKVPNLDGYEKEWEVPFDFQRKILSVILTKNDQKEIFTKGAVDEILKVCNRININGEIVEITDEHKTKIIDKSHELNQEGFRVIGIAHNVLEDEDIEDDLVFYGYATFYDEPKKTSKEIIKKLEIKGITTKVLTGDSEIITRSICKNVDFKITKLYTGKQIEEMDQEQLEKAVREANVFVKLSPIHKTIIIETLKKLGHVVGFMGDGINDAPVLRESDIAISFADASNIAQEAADMILMGESLMAIDSAVTEGRYSLANILKYIKVTIASNFGNVLSVLVALFLTTVEPMQPLHLLLQNLLYDIVMFAFIFDKVDQKFLAKPRPFTTKNMIWFALINGPVSSIFDISTFLVLLYGFTNKVGVIPGINVDDNLLYNNSKEMFNASWFLVGLMTQTAVMQMYRTEKIPFIQSRASWQVNVSTVFVCSMAIIVPYTPINETVKMATPPLEFMPIGIGFVLAYICLAQTVKLGYIKLFKEWL</sequence>
<evidence type="ECO:0000256" key="8">
    <source>
        <dbReference type="ARBA" id="ARBA00022519"/>
    </source>
</evidence>
<dbReference type="Gene3D" id="1.20.1110.10">
    <property type="entry name" value="Calcium-transporting ATPase, transmembrane domain"/>
    <property type="match status" value="1"/>
</dbReference>
<dbReference type="SFLD" id="SFLDF00027">
    <property type="entry name" value="p-type_atpase"/>
    <property type="match status" value="1"/>
</dbReference>
<dbReference type="Pfam" id="PF00689">
    <property type="entry name" value="Cation_ATPase_C"/>
    <property type="match status" value="1"/>
</dbReference>
<dbReference type="Gene3D" id="2.70.150.10">
    <property type="entry name" value="Calcium-transporting ATPase, cytoplasmic transduction domain A"/>
    <property type="match status" value="1"/>
</dbReference>
<feature type="transmembrane region" description="Helical" evidence="19">
    <location>
        <begin position="277"/>
        <end position="298"/>
    </location>
</feature>
<evidence type="ECO:0000256" key="6">
    <source>
        <dbReference type="ARBA" id="ARBA00013555"/>
    </source>
</evidence>
<keyword evidence="14" id="KW-1278">Translocase</keyword>
<evidence type="ECO:0000256" key="1">
    <source>
        <dbReference type="ARBA" id="ARBA00003954"/>
    </source>
</evidence>
<evidence type="ECO:0000256" key="13">
    <source>
        <dbReference type="ARBA" id="ARBA00022842"/>
    </source>
</evidence>
<dbReference type="InterPro" id="IPR023298">
    <property type="entry name" value="ATPase_P-typ_TM_dom_sf"/>
</dbReference>
<evidence type="ECO:0000256" key="12">
    <source>
        <dbReference type="ARBA" id="ARBA00022840"/>
    </source>
</evidence>
<dbReference type="InterPro" id="IPR036412">
    <property type="entry name" value="HAD-like_sf"/>
</dbReference>
<dbReference type="SFLD" id="SFLDG00002">
    <property type="entry name" value="C1.7:_P-type_atpase_like"/>
    <property type="match status" value="1"/>
</dbReference>
<keyword evidence="13" id="KW-0460">Magnesium</keyword>
<accession>A0A0K1P7G0</accession>
<evidence type="ECO:0000256" key="10">
    <source>
        <dbReference type="ARBA" id="ARBA00022692"/>
    </source>
</evidence>
<feature type="transmembrane region" description="Helical" evidence="19">
    <location>
        <begin position="800"/>
        <end position="820"/>
    </location>
</feature>
<keyword evidence="10 19" id="KW-0812">Transmembrane</keyword>
<dbReference type="InterPro" id="IPR006068">
    <property type="entry name" value="ATPase_P-typ_cation-transptr_C"/>
</dbReference>
<dbReference type="SFLD" id="SFLDS00003">
    <property type="entry name" value="Haloacid_Dehalogenase"/>
    <property type="match status" value="1"/>
</dbReference>
<dbReference type="Pfam" id="PF00122">
    <property type="entry name" value="E1-E2_ATPase"/>
    <property type="match status" value="1"/>
</dbReference>
<keyword evidence="9" id="KW-0597">Phosphoprotein</keyword>
<evidence type="ECO:0000256" key="3">
    <source>
        <dbReference type="ARBA" id="ARBA00005675"/>
    </source>
</evidence>
<feature type="transmembrane region" description="Helical" evidence="19">
    <location>
        <begin position="832"/>
        <end position="853"/>
    </location>
</feature>
<dbReference type="InterPro" id="IPR018303">
    <property type="entry name" value="ATPase_P-typ_P_site"/>
</dbReference>
<feature type="transmembrane region" description="Helical" evidence="19">
    <location>
        <begin position="751"/>
        <end position="776"/>
    </location>
</feature>
<comment type="similarity">
    <text evidence="3">Belongs to the cation transport ATPase (P-type) (TC 3.A.3) family. Type IIA subfamily.</text>
</comment>
<dbReference type="STRING" id="216946.STURO_v1c09770"/>
<evidence type="ECO:0000256" key="14">
    <source>
        <dbReference type="ARBA" id="ARBA00022967"/>
    </source>
</evidence>
<dbReference type="PRINTS" id="PR01836">
    <property type="entry name" value="MGATPASE"/>
</dbReference>
<evidence type="ECO:0000256" key="17">
    <source>
        <dbReference type="ARBA" id="ARBA00029806"/>
    </source>
</evidence>
<dbReference type="InterPro" id="IPR050510">
    <property type="entry name" value="Cation_transp_ATPase_P-type"/>
</dbReference>
<dbReference type="Pfam" id="PF13246">
    <property type="entry name" value="Cation_ATPase"/>
    <property type="match status" value="1"/>
</dbReference>
<dbReference type="InterPro" id="IPR023214">
    <property type="entry name" value="HAD_sf"/>
</dbReference>
<comment type="catalytic activity">
    <reaction evidence="18">
        <text>Mg(2+)(out) + ATP + H2O = Mg(2+)(in) + ADP + phosphate + H(+)</text>
        <dbReference type="Rhea" id="RHEA:10260"/>
        <dbReference type="ChEBI" id="CHEBI:15377"/>
        <dbReference type="ChEBI" id="CHEBI:15378"/>
        <dbReference type="ChEBI" id="CHEBI:18420"/>
        <dbReference type="ChEBI" id="CHEBI:30616"/>
        <dbReference type="ChEBI" id="CHEBI:43474"/>
        <dbReference type="ChEBI" id="CHEBI:456216"/>
        <dbReference type="EC" id="7.2.2.14"/>
    </reaction>
</comment>
<evidence type="ECO:0000256" key="15">
    <source>
        <dbReference type="ARBA" id="ARBA00022989"/>
    </source>
</evidence>
<feature type="transmembrane region" description="Helical" evidence="19">
    <location>
        <begin position="61"/>
        <end position="86"/>
    </location>
</feature>
<evidence type="ECO:0000256" key="11">
    <source>
        <dbReference type="ARBA" id="ARBA00022741"/>
    </source>
</evidence>
<comment type="function">
    <text evidence="1">Mediates magnesium influx to the cytosol.</text>
</comment>
<dbReference type="SMART" id="SM00831">
    <property type="entry name" value="Cation_ATPase_N"/>
    <property type="match status" value="1"/>
</dbReference>
<feature type="transmembrane region" description="Helical" evidence="19">
    <location>
        <begin position="683"/>
        <end position="707"/>
    </location>
</feature>
<evidence type="ECO:0000256" key="19">
    <source>
        <dbReference type="SAM" id="Phobius"/>
    </source>
</evidence>
<dbReference type="InterPro" id="IPR006415">
    <property type="entry name" value="P-type_ATPase_IIIB"/>
</dbReference>
<dbReference type="GO" id="GO:0005391">
    <property type="term" value="F:P-type sodium:potassium-exchanging transporter activity"/>
    <property type="evidence" value="ECO:0007669"/>
    <property type="project" value="TreeGrafter"/>
</dbReference>
<dbReference type="GO" id="GO:0006883">
    <property type="term" value="P:intracellular sodium ion homeostasis"/>
    <property type="evidence" value="ECO:0007669"/>
    <property type="project" value="TreeGrafter"/>
</dbReference>
<dbReference type="PROSITE" id="PS00154">
    <property type="entry name" value="ATPASE_E1_E2"/>
    <property type="match status" value="1"/>
</dbReference>
<keyword evidence="8" id="KW-0997">Cell inner membrane</keyword>
<proteinExistence type="inferred from homology"/>
<feature type="domain" description="Cation-transporting P-type ATPase N-terminal" evidence="20">
    <location>
        <begin position="17"/>
        <end position="89"/>
    </location>
</feature>
<dbReference type="GO" id="GO:0015444">
    <property type="term" value="F:P-type magnesium transporter activity"/>
    <property type="evidence" value="ECO:0007669"/>
    <property type="project" value="UniProtKB-EC"/>
</dbReference>
<dbReference type="GO" id="GO:0005524">
    <property type="term" value="F:ATP binding"/>
    <property type="evidence" value="ECO:0007669"/>
    <property type="project" value="UniProtKB-KW"/>
</dbReference>
<feature type="transmembrane region" description="Helical" evidence="19">
    <location>
        <begin position="310"/>
        <end position="334"/>
    </location>
</feature>
<dbReference type="GO" id="GO:1902600">
    <property type="term" value="P:proton transmembrane transport"/>
    <property type="evidence" value="ECO:0007669"/>
    <property type="project" value="TreeGrafter"/>
</dbReference>
<dbReference type="InterPro" id="IPR008250">
    <property type="entry name" value="ATPase_P-typ_transduc_dom_A_sf"/>
</dbReference>
<dbReference type="InterPro" id="IPR059000">
    <property type="entry name" value="ATPase_P-type_domA"/>
</dbReference>
<evidence type="ECO:0000256" key="5">
    <source>
        <dbReference type="ARBA" id="ARBA00012786"/>
    </source>
</evidence>
<dbReference type="GO" id="GO:1990573">
    <property type="term" value="P:potassium ion import across plasma membrane"/>
    <property type="evidence" value="ECO:0007669"/>
    <property type="project" value="TreeGrafter"/>
</dbReference>
<dbReference type="GO" id="GO:0030007">
    <property type="term" value="P:intracellular potassium ion homeostasis"/>
    <property type="evidence" value="ECO:0007669"/>
    <property type="project" value="TreeGrafter"/>
</dbReference>
<dbReference type="InterPro" id="IPR004014">
    <property type="entry name" value="ATPase_P-typ_cation-transptr_N"/>
</dbReference>
<dbReference type="NCBIfam" id="TIGR01494">
    <property type="entry name" value="ATPase_P-type"/>
    <property type="match status" value="2"/>
</dbReference>
<evidence type="ECO:0000256" key="2">
    <source>
        <dbReference type="ARBA" id="ARBA00004429"/>
    </source>
</evidence>
<dbReference type="RefSeq" id="WP_075048789.1">
    <property type="nucleotide sequence ID" value="NZ_CP012328.1"/>
</dbReference>
<name>A0A0K1P7G0_9MOLU</name>
<feature type="transmembrane region" description="Helical" evidence="19">
    <location>
        <begin position="868"/>
        <end position="890"/>
    </location>
</feature>
<reference evidence="21 22" key="1">
    <citation type="journal article" date="2015" name="Genome Announc.">
        <title>Complete Genome Sequence of Spiroplasma turonicum Strain Tab4cT, a Parasite of a Horse Fly, Haematopota sp. (Diptera: Tabanidae).</title>
        <authorList>
            <person name="Davis R.E."/>
            <person name="Shao J."/>
            <person name="Zhao Y."/>
            <person name="Gasparich G.E."/>
            <person name="Gaynor B.J."/>
            <person name="Donofrio N."/>
        </authorList>
    </citation>
    <scope>NUCLEOTIDE SEQUENCE [LARGE SCALE GENOMIC DNA]</scope>
    <source>
        <strain evidence="21 22">Tab4c</strain>
    </source>
</reference>
<comment type="subcellular location">
    <subcellularLocation>
        <location evidence="2">Cell inner membrane</location>
        <topology evidence="2">Multi-pass membrane protein</topology>
    </subcellularLocation>
</comment>
<dbReference type="GO" id="GO:0036376">
    <property type="term" value="P:sodium ion export across plasma membrane"/>
    <property type="evidence" value="ECO:0007669"/>
    <property type="project" value="TreeGrafter"/>
</dbReference>
<dbReference type="EC" id="7.2.2.14" evidence="5"/>
<evidence type="ECO:0000256" key="7">
    <source>
        <dbReference type="ARBA" id="ARBA00022475"/>
    </source>
</evidence>
<evidence type="ECO:0000256" key="16">
    <source>
        <dbReference type="ARBA" id="ARBA00023136"/>
    </source>
</evidence>
<comment type="similarity">
    <text evidence="4">Belongs to the cation transport ATPase (P-type) (TC 3.A.3) family. Type IIIB subfamily.</text>
</comment>
<dbReference type="NCBIfam" id="TIGR01524">
    <property type="entry name" value="ATPase-IIIB_Mg"/>
    <property type="match status" value="1"/>
</dbReference>
<dbReference type="SUPFAM" id="SSF81653">
    <property type="entry name" value="Calcium ATPase, transduction domain A"/>
    <property type="match status" value="1"/>
</dbReference>
<dbReference type="Pfam" id="PF00690">
    <property type="entry name" value="Cation_ATPase_N"/>
    <property type="match status" value="1"/>
</dbReference>
<dbReference type="OrthoDB" id="9813266at2"/>
<keyword evidence="15 19" id="KW-1133">Transmembrane helix</keyword>
<dbReference type="EMBL" id="CP012328">
    <property type="protein sequence ID" value="AKU80228.1"/>
    <property type="molecule type" value="Genomic_DNA"/>
</dbReference>
<dbReference type="Gene3D" id="3.40.1110.10">
    <property type="entry name" value="Calcium-transporting ATPase, cytoplasmic domain N"/>
    <property type="match status" value="1"/>
</dbReference>
<dbReference type="InterPro" id="IPR044492">
    <property type="entry name" value="P_typ_ATPase_HD_dom"/>
</dbReference>
<feature type="transmembrane region" description="Helical" evidence="19">
    <location>
        <begin position="98"/>
        <end position="117"/>
    </location>
</feature>
<organism evidence="21 22">
    <name type="scientific">Spiroplasma turonicum</name>
    <dbReference type="NCBI Taxonomy" id="216946"/>
    <lineage>
        <taxon>Bacteria</taxon>
        <taxon>Bacillati</taxon>
        <taxon>Mycoplasmatota</taxon>
        <taxon>Mollicutes</taxon>
        <taxon>Entomoplasmatales</taxon>
        <taxon>Spiroplasmataceae</taxon>
        <taxon>Spiroplasma</taxon>
    </lineage>
</organism>
<dbReference type="KEGG" id="stur:STURON_00982"/>
<keyword evidence="22" id="KW-1185">Reference proteome</keyword>
<protein>
    <recommendedName>
        <fullName evidence="6">Magnesium-transporting ATPase, P-type 1</fullName>
        <ecNumber evidence="5">7.2.2.14</ecNumber>
    </recommendedName>
    <alternativeName>
        <fullName evidence="17">Mg(2+) transport ATPase, P-type 1</fullName>
    </alternativeName>
</protein>
<gene>
    <name evidence="21" type="primary">mgtA</name>
    <name evidence="21" type="ORF">STURON_00982</name>
</gene>
<dbReference type="AlphaFoldDB" id="A0A0K1P7G0"/>
<evidence type="ECO:0000313" key="22">
    <source>
        <dbReference type="Proteomes" id="UP000067243"/>
    </source>
</evidence>
<dbReference type="InterPro" id="IPR023299">
    <property type="entry name" value="ATPase_P-typ_cyto_dom_N"/>
</dbReference>
<keyword evidence="11" id="KW-0547">Nucleotide-binding</keyword>